<feature type="region of interest" description="Disordered" evidence="1">
    <location>
        <begin position="177"/>
        <end position="200"/>
    </location>
</feature>
<evidence type="ECO:0000313" key="2">
    <source>
        <dbReference type="EMBL" id="KAK1289643.1"/>
    </source>
</evidence>
<dbReference type="Proteomes" id="UP001180020">
    <property type="component" value="Unassembled WGS sequence"/>
</dbReference>
<dbReference type="Pfam" id="PF14009">
    <property type="entry name" value="PADRE"/>
    <property type="match status" value="1"/>
</dbReference>
<proteinExistence type="predicted"/>
<keyword evidence="3" id="KW-1185">Reference proteome</keyword>
<dbReference type="EMBL" id="JAUJYO010000018">
    <property type="protein sequence ID" value="KAK1289643.1"/>
    <property type="molecule type" value="Genomic_DNA"/>
</dbReference>
<sequence length="214" mass="24196">MMMEKCMHCIPSIPKDRDGGKTKKGDSVFQASSLVSSKESRSERRNKNTKPVAVMIVLAGGMVELYPEKITAAHVMEKYPGLVVTKPEVFKRPHESIVGSEEVLFPGQKFYLVPSTTVAKLRKKVSLKITPLKEATKVTVEENCEDVEVCSAKDFYVSKERWRKYMRNRGVVMGAETEKKKKIKEKPFTPPIKKPRIKGLGWQPSLRSVEEISP</sequence>
<feature type="region of interest" description="Disordered" evidence="1">
    <location>
        <begin position="11"/>
        <end position="47"/>
    </location>
</feature>
<dbReference type="InterPro" id="IPR025322">
    <property type="entry name" value="PADRE_dom"/>
</dbReference>
<name>A0AAV9CND0_ACOCL</name>
<reference evidence="2" key="2">
    <citation type="submission" date="2023-06" db="EMBL/GenBank/DDBJ databases">
        <authorList>
            <person name="Ma L."/>
            <person name="Liu K.-W."/>
            <person name="Li Z."/>
            <person name="Hsiao Y.-Y."/>
            <person name="Qi Y."/>
            <person name="Fu T."/>
            <person name="Tang G."/>
            <person name="Zhang D."/>
            <person name="Sun W.-H."/>
            <person name="Liu D.-K."/>
            <person name="Li Y."/>
            <person name="Chen G.-Z."/>
            <person name="Liu X.-D."/>
            <person name="Liao X.-Y."/>
            <person name="Jiang Y.-T."/>
            <person name="Yu X."/>
            <person name="Hao Y."/>
            <person name="Huang J."/>
            <person name="Zhao X.-W."/>
            <person name="Ke S."/>
            <person name="Chen Y.-Y."/>
            <person name="Wu W.-L."/>
            <person name="Hsu J.-L."/>
            <person name="Lin Y.-F."/>
            <person name="Huang M.-D."/>
            <person name="Li C.-Y."/>
            <person name="Huang L."/>
            <person name="Wang Z.-W."/>
            <person name="Zhao X."/>
            <person name="Zhong W.-Y."/>
            <person name="Peng D.-H."/>
            <person name="Ahmad S."/>
            <person name="Lan S."/>
            <person name="Zhang J.-S."/>
            <person name="Tsai W.-C."/>
            <person name="Van De Peer Y."/>
            <person name="Liu Z.-J."/>
        </authorList>
    </citation>
    <scope>NUCLEOTIDE SEQUENCE</scope>
    <source>
        <strain evidence="2">CP</strain>
        <tissue evidence="2">Leaves</tissue>
    </source>
</reference>
<evidence type="ECO:0000313" key="3">
    <source>
        <dbReference type="Proteomes" id="UP001180020"/>
    </source>
</evidence>
<evidence type="ECO:0000256" key="1">
    <source>
        <dbReference type="SAM" id="MobiDB-lite"/>
    </source>
</evidence>
<accession>A0AAV9CND0</accession>
<comment type="caution">
    <text evidence="2">The sequence shown here is derived from an EMBL/GenBank/DDBJ whole genome shotgun (WGS) entry which is preliminary data.</text>
</comment>
<reference evidence="2" key="1">
    <citation type="journal article" date="2023" name="Nat. Commun.">
        <title>Diploid and tetraploid genomes of Acorus and the evolution of monocots.</title>
        <authorList>
            <person name="Ma L."/>
            <person name="Liu K.W."/>
            <person name="Li Z."/>
            <person name="Hsiao Y.Y."/>
            <person name="Qi Y."/>
            <person name="Fu T."/>
            <person name="Tang G.D."/>
            <person name="Zhang D."/>
            <person name="Sun W.H."/>
            <person name="Liu D.K."/>
            <person name="Li Y."/>
            <person name="Chen G.Z."/>
            <person name="Liu X.D."/>
            <person name="Liao X.Y."/>
            <person name="Jiang Y.T."/>
            <person name="Yu X."/>
            <person name="Hao Y."/>
            <person name="Huang J."/>
            <person name="Zhao X.W."/>
            <person name="Ke S."/>
            <person name="Chen Y.Y."/>
            <person name="Wu W.L."/>
            <person name="Hsu J.L."/>
            <person name="Lin Y.F."/>
            <person name="Huang M.D."/>
            <person name="Li C.Y."/>
            <person name="Huang L."/>
            <person name="Wang Z.W."/>
            <person name="Zhao X."/>
            <person name="Zhong W.Y."/>
            <person name="Peng D.H."/>
            <person name="Ahmad S."/>
            <person name="Lan S."/>
            <person name="Zhang J.S."/>
            <person name="Tsai W.C."/>
            <person name="Van de Peer Y."/>
            <person name="Liu Z.J."/>
        </authorList>
    </citation>
    <scope>NUCLEOTIDE SEQUENCE</scope>
    <source>
        <strain evidence="2">CP</strain>
    </source>
</reference>
<organism evidence="2 3">
    <name type="scientific">Acorus calamus</name>
    <name type="common">Sweet flag</name>
    <dbReference type="NCBI Taxonomy" id="4465"/>
    <lineage>
        <taxon>Eukaryota</taxon>
        <taxon>Viridiplantae</taxon>
        <taxon>Streptophyta</taxon>
        <taxon>Embryophyta</taxon>
        <taxon>Tracheophyta</taxon>
        <taxon>Spermatophyta</taxon>
        <taxon>Magnoliopsida</taxon>
        <taxon>Liliopsida</taxon>
        <taxon>Acoraceae</taxon>
        <taxon>Acorus</taxon>
    </lineage>
</organism>
<gene>
    <name evidence="2" type="ORF">QJS10_CPB18g00676</name>
</gene>
<dbReference type="PANTHER" id="PTHR33052">
    <property type="entry name" value="DUF4228 DOMAIN PROTEIN-RELATED"/>
    <property type="match status" value="1"/>
</dbReference>
<protein>
    <submittedName>
        <fullName evidence="2">Uncharacterized protein</fullName>
    </submittedName>
</protein>
<dbReference type="AlphaFoldDB" id="A0AAV9CND0"/>
<feature type="compositionally biased region" description="Basic and acidic residues" evidence="1">
    <location>
        <begin position="14"/>
        <end position="26"/>
    </location>
</feature>